<dbReference type="PROSITE" id="PS00137">
    <property type="entry name" value="SUBTILASE_HIS"/>
    <property type="match status" value="1"/>
</dbReference>
<sequence length="492" mass="52555">MSFVDIYQNIPSQKEINYTAISQTNPLQNPTDNSISWGNHSNSSQHNLETNSPIASNSSYNSNNGYGLVNAGLAVSKAAGVSPYTDAPNLGGNNWGADLIKAPTAWNNGYTGQGTIVAVLDTGVDYNHQDLKNNIWGNAKEITGNGIDDDGNGYVDDVQGWNFIDNNNNILDNNDHGTHVAGTIAAENNGIGVTGIAYNSKIMPVKVLDANGSGSYSNIAKGIYYAVDNSANVINLSLGGNSSSDTLKSAIEYASSKGVIVVMAAGNNSGSLPSYPARYAYNSGIAVGAVDENNNLADFSNRSGPEEITYVTAPGVNVYSTIPNNQYASYNGTSMAAPHIAGVVALMLSANHNLTESQVLQIIRSTSANSTNPPEPTTPSQPGPKMPSLFPPLDSFFPLQLINIISQLPFKLQSPTPTSTPFPPIVVSKSENQLELHFGNIATVTVQQFNYYGQSLAQSVTQFKLNFYDNTPANSNSEDSFDKQYYKNSYWH</sequence>
<name>A0ABY5M2D7_9CYAN</name>
<evidence type="ECO:0000256" key="6">
    <source>
        <dbReference type="RuleBase" id="RU003355"/>
    </source>
</evidence>
<evidence type="ECO:0000313" key="9">
    <source>
        <dbReference type="EMBL" id="UUO17207.1"/>
    </source>
</evidence>
<evidence type="ECO:0000256" key="3">
    <source>
        <dbReference type="ARBA" id="ARBA00022801"/>
    </source>
</evidence>
<evidence type="ECO:0000256" key="7">
    <source>
        <dbReference type="SAM" id="MobiDB-lite"/>
    </source>
</evidence>
<proteinExistence type="inferred from homology"/>
<evidence type="ECO:0000256" key="1">
    <source>
        <dbReference type="ARBA" id="ARBA00011073"/>
    </source>
</evidence>
<dbReference type="InterPro" id="IPR050131">
    <property type="entry name" value="Peptidase_S8_subtilisin-like"/>
</dbReference>
<evidence type="ECO:0000256" key="2">
    <source>
        <dbReference type="ARBA" id="ARBA00022670"/>
    </source>
</evidence>
<dbReference type="PROSITE" id="PS00136">
    <property type="entry name" value="SUBTILASE_ASP"/>
    <property type="match status" value="1"/>
</dbReference>
<feature type="compositionally biased region" description="Polar residues" evidence="7">
    <location>
        <begin position="24"/>
        <end position="55"/>
    </location>
</feature>
<dbReference type="RefSeq" id="WP_257121905.1">
    <property type="nucleotide sequence ID" value="NZ_CP099464.1"/>
</dbReference>
<dbReference type="PROSITE" id="PS00138">
    <property type="entry name" value="SUBTILASE_SER"/>
    <property type="match status" value="1"/>
</dbReference>
<keyword evidence="2 5" id="KW-0645">Protease</keyword>
<dbReference type="SUPFAM" id="SSF52743">
    <property type="entry name" value="Subtilisin-like"/>
    <property type="match status" value="1"/>
</dbReference>
<dbReference type="InterPro" id="IPR022398">
    <property type="entry name" value="Peptidase_S8_His-AS"/>
</dbReference>
<dbReference type="EMBL" id="CP099464">
    <property type="protein sequence ID" value="UUO17207.1"/>
    <property type="molecule type" value="Genomic_DNA"/>
</dbReference>
<evidence type="ECO:0000313" key="10">
    <source>
        <dbReference type="Proteomes" id="UP001057561"/>
    </source>
</evidence>
<dbReference type="InterPro" id="IPR015500">
    <property type="entry name" value="Peptidase_S8_subtilisin-rel"/>
</dbReference>
<dbReference type="InterPro" id="IPR034204">
    <property type="entry name" value="PfSUB1-like_cat_dom"/>
</dbReference>
<dbReference type="PROSITE" id="PS51892">
    <property type="entry name" value="SUBTILASE"/>
    <property type="match status" value="1"/>
</dbReference>
<dbReference type="InterPro" id="IPR000209">
    <property type="entry name" value="Peptidase_S8/S53_dom"/>
</dbReference>
<dbReference type="Proteomes" id="UP001057561">
    <property type="component" value="Chromosome"/>
</dbReference>
<feature type="active site" description="Charge relay system" evidence="5">
    <location>
        <position position="121"/>
    </location>
</feature>
<feature type="compositionally biased region" description="Pro residues" evidence="7">
    <location>
        <begin position="373"/>
        <end position="385"/>
    </location>
</feature>
<dbReference type="InterPro" id="IPR023827">
    <property type="entry name" value="Peptidase_S8_Asp-AS"/>
</dbReference>
<feature type="region of interest" description="Disordered" evidence="7">
    <location>
        <begin position="366"/>
        <end position="387"/>
    </location>
</feature>
<reference evidence="9" key="1">
    <citation type="submission" date="2022-06" db="EMBL/GenBank/DDBJ databases">
        <title>Nostosin G and Spiroidesin B from the Cyanobacterium Dolichospermum sp. NIES-1697.</title>
        <authorList>
            <person name="Phan C.-S."/>
            <person name="Mehjabin J.J."/>
            <person name="Anas A.R.J."/>
            <person name="Hayasaka M."/>
            <person name="Onoki R."/>
            <person name="Wang J."/>
            <person name="Umezawa T."/>
            <person name="Washio K."/>
            <person name="Morikawa M."/>
            <person name="Okino T."/>
        </authorList>
    </citation>
    <scope>NUCLEOTIDE SEQUENCE</scope>
    <source>
        <strain evidence="9">NIES-1697</strain>
    </source>
</reference>
<dbReference type="PRINTS" id="PR00723">
    <property type="entry name" value="SUBTILISIN"/>
</dbReference>
<dbReference type="InterPro" id="IPR023828">
    <property type="entry name" value="Peptidase_S8_Ser-AS"/>
</dbReference>
<feature type="region of interest" description="Disordered" evidence="7">
    <location>
        <begin position="24"/>
        <end position="56"/>
    </location>
</feature>
<keyword evidence="10" id="KW-1185">Reference proteome</keyword>
<comment type="similarity">
    <text evidence="1 5 6">Belongs to the peptidase S8 family.</text>
</comment>
<dbReference type="InterPro" id="IPR036852">
    <property type="entry name" value="Peptidase_S8/S53_dom_sf"/>
</dbReference>
<dbReference type="Pfam" id="PF00082">
    <property type="entry name" value="Peptidase_S8"/>
    <property type="match status" value="1"/>
</dbReference>
<dbReference type="PANTHER" id="PTHR43806:SF11">
    <property type="entry name" value="CEREVISIN-RELATED"/>
    <property type="match status" value="1"/>
</dbReference>
<protein>
    <submittedName>
        <fullName evidence="9">S8 family serine peptidase</fullName>
    </submittedName>
</protein>
<evidence type="ECO:0000259" key="8">
    <source>
        <dbReference type="Pfam" id="PF00082"/>
    </source>
</evidence>
<accession>A0ABY5M2D7</accession>
<evidence type="ECO:0000256" key="5">
    <source>
        <dbReference type="PROSITE-ProRule" id="PRU01240"/>
    </source>
</evidence>
<evidence type="ECO:0000256" key="4">
    <source>
        <dbReference type="ARBA" id="ARBA00022825"/>
    </source>
</evidence>
<gene>
    <name evidence="9" type="ORF">NG743_09580</name>
</gene>
<feature type="active site" description="Charge relay system" evidence="5">
    <location>
        <position position="334"/>
    </location>
</feature>
<dbReference type="Gene3D" id="3.40.50.200">
    <property type="entry name" value="Peptidase S8/S53 domain"/>
    <property type="match status" value="1"/>
</dbReference>
<keyword evidence="4 5" id="KW-0720">Serine protease</keyword>
<dbReference type="CDD" id="cd07473">
    <property type="entry name" value="Peptidases_S8_Subtilisin_like"/>
    <property type="match status" value="1"/>
</dbReference>
<organism evidence="9 10">
    <name type="scientific">Dolichospermum heterosporum TAC447</name>
    <dbReference type="NCBI Taxonomy" id="747523"/>
    <lineage>
        <taxon>Bacteria</taxon>
        <taxon>Bacillati</taxon>
        <taxon>Cyanobacteriota</taxon>
        <taxon>Cyanophyceae</taxon>
        <taxon>Nostocales</taxon>
        <taxon>Aphanizomenonaceae</taxon>
        <taxon>Dolichospermum</taxon>
        <taxon>Dolichospermum heterosporum</taxon>
    </lineage>
</organism>
<feature type="active site" description="Charge relay system" evidence="5">
    <location>
        <position position="176"/>
    </location>
</feature>
<feature type="domain" description="Peptidase S8/S53" evidence="8">
    <location>
        <begin position="112"/>
        <end position="370"/>
    </location>
</feature>
<dbReference type="PANTHER" id="PTHR43806">
    <property type="entry name" value="PEPTIDASE S8"/>
    <property type="match status" value="1"/>
</dbReference>
<keyword evidence="3 5" id="KW-0378">Hydrolase</keyword>